<dbReference type="Gene3D" id="3.20.20.370">
    <property type="entry name" value="Glycoside hydrolase/deacetylase"/>
    <property type="match status" value="1"/>
</dbReference>
<dbReference type="EMBL" id="JANCLU010000010">
    <property type="protein sequence ID" value="MCP8939206.1"/>
    <property type="molecule type" value="Genomic_DNA"/>
</dbReference>
<comment type="caution">
    <text evidence="2">The sequence shown here is derived from an EMBL/GenBank/DDBJ whole genome shotgun (WGS) entry which is preliminary data.</text>
</comment>
<evidence type="ECO:0000313" key="3">
    <source>
        <dbReference type="Proteomes" id="UP001205890"/>
    </source>
</evidence>
<proteinExistence type="predicted"/>
<name>A0ABT1LDM4_9HYPH</name>
<accession>A0ABT1LDM4</accession>
<dbReference type="InterPro" id="IPR049591">
    <property type="entry name" value="CE4_u4-like"/>
</dbReference>
<reference evidence="2 3" key="1">
    <citation type="submission" date="2022-07" db="EMBL/GenBank/DDBJ databases">
        <authorList>
            <person name="Li W.-J."/>
            <person name="Deng Q.-Q."/>
        </authorList>
    </citation>
    <scope>NUCLEOTIDE SEQUENCE [LARGE SCALE GENOMIC DNA]</scope>
    <source>
        <strain evidence="2 3">SYSU M60028</strain>
    </source>
</reference>
<dbReference type="SUPFAM" id="SSF88713">
    <property type="entry name" value="Glycoside hydrolase/deacetylase"/>
    <property type="match status" value="1"/>
</dbReference>
<feature type="domain" description="Glycosyl transferase family 28 C-terminal" evidence="1">
    <location>
        <begin position="222"/>
        <end position="353"/>
    </location>
</feature>
<dbReference type="PANTHER" id="PTHR21015">
    <property type="entry name" value="UDP-N-ACETYLGLUCOSAMINE--N-ACETYLMURAMYL-(PENTAPEPTIDE) PYROPHOSPHORYL-UNDECAPRENOL N-ACETYLGLUCOSAMINE TRANSFERASE 1"/>
    <property type="match status" value="1"/>
</dbReference>
<keyword evidence="2" id="KW-0808">Transferase</keyword>
<dbReference type="InterPro" id="IPR011330">
    <property type="entry name" value="Glyco_hydro/deAcase_b/a-brl"/>
</dbReference>
<dbReference type="Gene3D" id="3.40.50.2000">
    <property type="entry name" value="Glycogen Phosphorylase B"/>
    <property type="match status" value="2"/>
</dbReference>
<gene>
    <name evidence="2" type="ORF">NK718_11820</name>
</gene>
<dbReference type="RefSeq" id="WP_254742252.1">
    <property type="nucleotide sequence ID" value="NZ_JANCLU010000010.1"/>
</dbReference>
<dbReference type="CDD" id="cd10928">
    <property type="entry name" value="CE4_u4"/>
    <property type="match status" value="1"/>
</dbReference>
<keyword evidence="3" id="KW-1185">Reference proteome</keyword>
<dbReference type="Pfam" id="PF04101">
    <property type="entry name" value="Glyco_tran_28_C"/>
    <property type="match status" value="1"/>
</dbReference>
<sequence length="652" mass="68337">MSALPPLSVFIAVTHLLGVGHLSRMAALGRALAAAGHRVTLASGGRPSPTLRAPGVEIVQLPPVHCVGTDFATLLDADGAVADAAYRARRVDALLAAFATARPDVLVTELFPFGRRQLADEFEALLAAARARPDRPAVLASVRDILNPPSKPSRADEALARLGAAYDRVLVHGDARLAPLSASWPVAPELARRLAYTGYVAEADMPRRDDGPGAGEIVVSGGGSAASLPLYDAALGAAALLGPERRWRVLVGHGVHQAAFDALAARAPAHVTVERARPDFRAVLARCAVSVSQAGYNTMVELMQAGARAVVAPFEAGKEQEQALRAACFEKAGLVSVVREADLDAVSLAGAVRARLAGEPPRGSDIDVGGLARSVALIEQEAAARRREAAAWARLDAALASLAASGRRWTVWWRDDDAVEPTPELDRLLALARAHGVALALAVIPARATPALAARLAAEPRVRVMPHGWAHANLAGEGEKKRELTAADPELPGRLAAGLARLADLFGPALTPALAPPWNRIDAALTPRLAGLGFTGLSTFKPRKARLAAPGLVQVNTHWDPIAWKQGGGLREPAELVDELAAHAERIAAGTGGDEPFGLLTHHLAHDAWTWRFLEAVLARLARSPAVAFADPGALFAQDGDPRGAPCATKQR</sequence>
<protein>
    <submittedName>
        <fullName evidence="2">Glycosyl transferase family 28</fullName>
    </submittedName>
</protein>
<evidence type="ECO:0000259" key="1">
    <source>
        <dbReference type="Pfam" id="PF04101"/>
    </source>
</evidence>
<evidence type="ECO:0000313" key="2">
    <source>
        <dbReference type="EMBL" id="MCP8939206.1"/>
    </source>
</evidence>
<dbReference type="Proteomes" id="UP001205890">
    <property type="component" value="Unassembled WGS sequence"/>
</dbReference>
<dbReference type="InterPro" id="IPR007235">
    <property type="entry name" value="Glyco_trans_28_C"/>
</dbReference>
<organism evidence="2 3">
    <name type="scientific">Alsobacter ponti</name>
    <dbReference type="NCBI Taxonomy" id="2962936"/>
    <lineage>
        <taxon>Bacteria</taxon>
        <taxon>Pseudomonadati</taxon>
        <taxon>Pseudomonadota</taxon>
        <taxon>Alphaproteobacteria</taxon>
        <taxon>Hyphomicrobiales</taxon>
        <taxon>Alsobacteraceae</taxon>
        <taxon>Alsobacter</taxon>
    </lineage>
</organism>
<dbReference type="GO" id="GO:0016740">
    <property type="term" value="F:transferase activity"/>
    <property type="evidence" value="ECO:0007669"/>
    <property type="project" value="UniProtKB-KW"/>
</dbReference>
<dbReference type="PANTHER" id="PTHR21015:SF22">
    <property type="entry name" value="GLYCOSYLTRANSFERASE"/>
    <property type="match status" value="1"/>
</dbReference>
<dbReference type="SUPFAM" id="SSF53756">
    <property type="entry name" value="UDP-Glycosyltransferase/glycogen phosphorylase"/>
    <property type="match status" value="1"/>
</dbReference>